<sequence>MRVIDTHVHYGFWDKLFTRDAERGFLEALSDLCEDAGIEKIALLANPGRGNEKLARALEQRPDLVIAMGRLELDRDPVTLVEDFYQRGFHGIKMIGVSRNYDHEDYYPFYEAAAARGLRLLFHTGILGGPVDYLEGDKEDAWKAPPEGEEEEKLVQRLGQQIRRERFGFSSARMQPIYLDTIAFYFPELFIIGAHLGWPDYRTACAIARWRPRLYFDISGGDVVHHHIIEGGYIGKEISPRKLLYGSDCDLKRMKADLLRWKAAFDKMGLTQDQQDMIFYRNAAHIFGLDA</sequence>
<dbReference type="InterPro" id="IPR032466">
    <property type="entry name" value="Metal_Hydrolase"/>
</dbReference>
<feature type="domain" description="Amidohydrolase-related" evidence="1">
    <location>
        <begin position="17"/>
        <end position="289"/>
    </location>
</feature>
<dbReference type="SUPFAM" id="SSF51556">
    <property type="entry name" value="Metallo-dependent hydrolases"/>
    <property type="match status" value="1"/>
</dbReference>
<protein>
    <recommendedName>
        <fullName evidence="1">Amidohydrolase-related domain-containing protein</fullName>
    </recommendedName>
</protein>
<accession>A0ABQ5W9R4</accession>
<reference evidence="3" key="1">
    <citation type="journal article" date="2019" name="Int. J. Syst. Evol. Microbiol.">
        <title>The Global Catalogue of Microorganisms (GCM) 10K type strain sequencing project: providing services to taxonomists for standard genome sequencing and annotation.</title>
        <authorList>
            <consortium name="The Broad Institute Genomics Platform"/>
            <consortium name="The Broad Institute Genome Sequencing Center for Infectious Disease"/>
            <person name="Wu L."/>
            <person name="Ma J."/>
        </authorList>
    </citation>
    <scope>NUCLEOTIDE SEQUENCE [LARGE SCALE GENOMIC DNA]</scope>
    <source>
        <strain evidence="3">NBRC 112416</strain>
    </source>
</reference>
<dbReference type="Gene3D" id="3.20.20.140">
    <property type="entry name" value="Metal-dependent hydrolases"/>
    <property type="match status" value="1"/>
</dbReference>
<dbReference type="Pfam" id="PF04909">
    <property type="entry name" value="Amidohydro_2"/>
    <property type="match status" value="1"/>
</dbReference>
<dbReference type="Proteomes" id="UP001156691">
    <property type="component" value="Unassembled WGS sequence"/>
</dbReference>
<dbReference type="RefSeq" id="WP_284341783.1">
    <property type="nucleotide sequence ID" value="NZ_BSNS01000020.1"/>
</dbReference>
<dbReference type="InterPro" id="IPR006680">
    <property type="entry name" value="Amidohydro-rel"/>
</dbReference>
<evidence type="ECO:0000259" key="1">
    <source>
        <dbReference type="Pfam" id="PF04909"/>
    </source>
</evidence>
<dbReference type="EMBL" id="BSNS01000020">
    <property type="protein sequence ID" value="GLQ56371.1"/>
    <property type="molecule type" value="Genomic_DNA"/>
</dbReference>
<name>A0ABQ5W9R4_9HYPH</name>
<evidence type="ECO:0000313" key="3">
    <source>
        <dbReference type="Proteomes" id="UP001156691"/>
    </source>
</evidence>
<organism evidence="2 3">
    <name type="scientific">Devosia nitrariae</name>
    <dbReference type="NCBI Taxonomy" id="2071872"/>
    <lineage>
        <taxon>Bacteria</taxon>
        <taxon>Pseudomonadati</taxon>
        <taxon>Pseudomonadota</taxon>
        <taxon>Alphaproteobacteria</taxon>
        <taxon>Hyphomicrobiales</taxon>
        <taxon>Devosiaceae</taxon>
        <taxon>Devosia</taxon>
    </lineage>
</organism>
<keyword evidence="3" id="KW-1185">Reference proteome</keyword>
<evidence type="ECO:0000313" key="2">
    <source>
        <dbReference type="EMBL" id="GLQ56371.1"/>
    </source>
</evidence>
<gene>
    <name evidence="2" type="ORF">GCM10010862_36300</name>
</gene>
<proteinExistence type="predicted"/>
<comment type="caution">
    <text evidence="2">The sequence shown here is derived from an EMBL/GenBank/DDBJ whole genome shotgun (WGS) entry which is preliminary data.</text>
</comment>